<gene>
    <name evidence="2" type="ORF">LCGC14_0302510</name>
</gene>
<protein>
    <recommendedName>
        <fullName evidence="3">SMODS and SLOG-associating 2TM effector domain-containing protein</fullName>
    </recommendedName>
</protein>
<evidence type="ECO:0000313" key="2">
    <source>
        <dbReference type="EMBL" id="KKN83137.1"/>
    </source>
</evidence>
<name>A0A0F9U734_9ZZZZ</name>
<dbReference type="EMBL" id="LAZR01000190">
    <property type="protein sequence ID" value="KKN83137.1"/>
    <property type="molecule type" value="Genomic_DNA"/>
</dbReference>
<organism evidence="2">
    <name type="scientific">marine sediment metagenome</name>
    <dbReference type="NCBI Taxonomy" id="412755"/>
    <lineage>
        <taxon>unclassified sequences</taxon>
        <taxon>metagenomes</taxon>
        <taxon>ecological metagenomes</taxon>
    </lineage>
</organism>
<reference evidence="2" key="1">
    <citation type="journal article" date="2015" name="Nature">
        <title>Complex archaea that bridge the gap between prokaryotes and eukaryotes.</title>
        <authorList>
            <person name="Spang A."/>
            <person name="Saw J.H."/>
            <person name="Jorgensen S.L."/>
            <person name="Zaremba-Niedzwiedzka K."/>
            <person name="Martijn J."/>
            <person name="Lind A.E."/>
            <person name="van Eijk R."/>
            <person name="Schleper C."/>
            <person name="Guy L."/>
            <person name="Ettema T.J."/>
        </authorList>
    </citation>
    <scope>NUCLEOTIDE SEQUENCE</scope>
</reference>
<evidence type="ECO:0000256" key="1">
    <source>
        <dbReference type="SAM" id="Phobius"/>
    </source>
</evidence>
<comment type="caution">
    <text evidence="2">The sequence shown here is derived from an EMBL/GenBank/DDBJ whole genome shotgun (WGS) entry which is preliminary data.</text>
</comment>
<keyword evidence="1" id="KW-1133">Transmembrane helix</keyword>
<accession>A0A0F9U734</accession>
<keyword evidence="1" id="KW-0472">Membrane</keyword>
<dbReference type="AlphaFoldDB" id="A0A0F9U734"/>
<evidence type="ECO:0008006" key="3">
    <source>
        <dbReference type="Google" id="ProtNLM"/>
    </source>
</evidence>
<proteinExistence type="predicted"/>
<feature type="transmembrane region" description="Helical" evidence="1">
    <location>
        <begin position="68"/>
        <end position="88"/>
    </location>
</feature>
<keyword evidence="1" id="KW-0812">Transmembrane</keyword>
<sequence>MTEMDTETLRKELEQYRTERDKIRALIGQIGGVANTRRDRTLNIIFICLVLTLFSLDIAQHFEWIPHLWPPMISLELALLLVSFKIIWMIHQQARIEHFQFWILNSIEFRLNEMSRRFQTIEKALKQRPGPH</sequence>
<feature type="transmembrane region" description="Helical" evidence="1">
    <location>
        <begin position="42"/>
        <end position="62"/>
    </location>
</feature>